<keyword evidence="3" id="KW-1185">Reference proteome</keyword>
<proteinExistence type="predicted"/>
<feature type="chain" id="PRO_5033986511" description="Secreted RxLR effector peptide protein" evidence="1">
    <location>
        <begin position="23"/>
        <end position="108"/>
    </location>
</feature>
<protein>
    <recommendedName>
        <fullName evidence="4">Secreted RxLR effector peptide protein</fullName>
    </recommendedName>
</protein>
<evidence type="ECO:0000313" key="2">
    <source>
        <dbReference type="EMBL" id="KAF6745200.1"/>
    </source>
</evidence>
<evidence type="ECO:0008006" key="4">
    <source>
        <dbReference type="Google" id="ProtNLM"/>
    </source>
</evidence>
<gene>
    <name evidence="2" type="ORF">DFP72DRAFT_926687</name>
</gene>
<evidence type="ECO:0000256" key="1">
    <source>
        <dbReference type="SAM" id="SignalP"/>
    </source>
</evidence>
<reference evidence="2 3" key="1">
    <citation type="submission" date="2020-07" db="EMBL/GenBank/DDBJ databases">
        <title>Comparative genomics of pyrophilous fungi reveals a link between fire events and developmental genes.</title>
        <authorList>
            <consortium name="DOE Joint Genome Institute"/>
            <person name="Steindorff A.S."/>
            <person name="Carver A."/>
            <person name="Calhoun S."/>
            <person name="Stillman K."/>
            <person name="Liu H."/>
            <person name="Lipzen A."/>
            <person name="Pangilinan J."/>
            <person name="Labutti K."/>
            <person name="Bruns T.D."/>
            <person name="Grigoriev I.V."/>
        </authorList>
    </citation>
    <scope>NUCLEOTIDE SEQUENCE [LARGE SCALE GENOMIC DNA]</scope>
    <source>
        <strain evidence="2 3">CBS 144469</strain>
    </source>
</reference>
<feature type="signal peptide" evidence="1">
    <location>
        <begin position="1"/>
        <end position="22"/>
    </location>
</feature>
<name>A0A8H6HDS3_9AGAR</name>
<comment type="caution">
    <text evidence="2">The sequence shown here is derived from an EMBL/GenBank/DDBJ whole genome shotgun (WGS) entry which is preliminary data.</text>
</comment>
<dbReference type="AlphaFoldDB" id="A0A8H6HDS3"/>
<organism evidence="2 3">
    <name type="scientific">Ephemerocybe angulata</name>
    <dbReference type="NCBI Taxonomy" id="980116"/>
    <lineage>
        <taxon>Eukaryota</taxon>
        <taxon>Fungi</taxon>
        <taxon>Dikarya</taxon>
        <taxon>Basidiomycota</taxon>
        <taxon>Agaricomycotina</taxon>
        <taxon>Agaricomycetes</taxon>
        <taxon>Agaricomycetidae</taxon>
        <taxon>Agaricales</taxon>
        <taxon>Agaricineae</taxon>
        <taxon>Psathyrellaceae</taxon>
        <taxon>Ephemerocybe</taxon>
    </lineage>
</organism>
<dbReference type="Proteomes" id="UP000521943">
    <property type="component" value="Unassembled WGS sequence"/>
</dbReference>
<sequence>MRFATTLTLLNALILSGSNVLALPVPAKDATSIDLMARAFDFDDHTLEDRGLRSGLWELKKNIFASPTADGEYQRRELEEELLERMPNNPPPSRGSLVVAVARVGNNS</sequence>
<evidence type="ECO:0000313" key="3">
    <source>
        <dbReference type="Proteomes" id="UP000521943"/>
    </source>
</evidence>
<dbReference type="EMBL" id="JACGCI010000109">
    <property type="protein sequence ID" value="KAF6745200.1"/>
    <property type="molecule type" value="Genomic_DNA"/>
</dbReference>
<accession>A0A8H6HDS3</accession>
<keyword evidence="1" id="KW-0732">Signal</keyword>